<accession>A0ABP0LZR1</accession>
<feature type="transmembrane region" description="Helical" evidence="2">
    <location>
        <begin position="1049"/>
        <end position="1068"/>
    </location>
</feature>
<protein>
    <recommendedName>
        <fullName evidence="3">C2H2-type domain-containing protein</fullName>
    </recommendedName>
</protein>
<dbReference type="InterPro" id="IPR036236">
    <property type="entry name" value="Znf_C2H2_sf"/>
</dbReference>
<dbReference type="EMBL" id="CAXAMN010014980">
    <property type="protein sequence ID" value="CAK9044714.1"/>
    <property type="molecule type" value="Genomic_DNA"/>
</dbReference>
<dbReference type="PANTHER" id="PTHR43686:SF1">
    <property type="entry name" value="AMINOTRAN_5 DOMAIN-CONTAINING PROTEIN"/>
    <property type="match status" value="1"/>
</dbReference>
<dbReference type="Gene3D" id="3.40.50.620">
    <property type="entry name" value="HUPs"/>
    <property type="match status" value="1"/>
</dbReference>
<evidence type="ECO:0000256" key="2">
    <source>
        <dbReference type="SAM" id="Phobius"/>
    </source>
</evidence>
<keyword evidence="2" id="KW-0472">Membrane</keyword>
<organism evidence="4 6">
    <name type="scientific">Durusdinium trenchii</name>
    <dbReference type="NCBI Taxonomy" id="1381693"/>
    <lineage>
        <taxon>Eukaryota</taxon>
        <taxon>Sar</taxon>
        <taxon>Alveolata</taxon>
        <taxon>Dinophyceae</taxon>
        <taxon>Suessiales</taxon>
        <taxon>Symbiodiniaceae</taxon>
        <taxon>Durusdinium</taxon>
    </lineage>
</organism>
<dbReference type="InterPro" id="IPR015424">
    <property type="entry name" value="PyrdxlP-dep_Trfase"/>
</dbReference>
<dbReference type="InterPro" id="IPR015421">
    <property type="entry name" value="PyrdxlP-dep_Trfase_major"/>
</dbReference>
<name>A0ABP0LZR1_9DINO</name>
<sequence length="1071" mass="118809">MLRYDFENEDFEKQIRSSAYACKDDATTAKLREFLRSDTIGVDHVVKTPFGFRRLVYSDFTASGRALRWVEKFIQDRILPAYGNTHTLSTATARQSTFFRNEARQIVKHYLNATHEDALIFSGHGTTGAVQKFVSIMCRSNWLLPSFQDGDSAGAEVSDGFLREDRWGSYECSLCTVRLKTEAQYRSHRSSEMHQEKLRQQRPQNPFEGTRRLCILCDPLAHHSSLLPFRELTRRYPHISTEPIFEDSIACRSGRSEIVEIEVFTLPLDVKSGMLDEDDLMRRLSKIQSLKGAAAVCVFCAGSNVTGLLADVGHLTSLAHQYGALACWDFAATAGHLRPNLNPPTRPDAAVDVAFFSPHKFLGGPGSVGLLVAKKRLLRNSVPAEPGGGVVFFVDSEGHSYIQNSEDREEAGTPDIVGCIRAGLVYHLHTLLPEKLFEAELSGLQRLLERWSSNERIEVLGQSSSRSRAAIVSFMIRYGNAPGGLYLHYNFVVALLNDLFGIQARGGCACAGPYGQQLLGLDLPKSKAFDQALLHSAQEVLRPGFVRVGVHFTMSTEELELLASAVDWVANNGWRLLPAYSFCVETGEWHHRLSTPQQDREWLSALAPPVLQTSPLRDLENSLKHKEASPPQDLLAAADLALTTSFKGENPIPLSSTRCPLLDAEYAHLVWFALPTDAAHSLLMGEEEPHLAEGSIFTKVVERPSHSIFSISSDDTRHGTDAKCKDADDAELLPFEFGCEEAEEVFADGQCAAPVYAATALAPKVPKTLRSQVAGAIKEYDMIREGDRLLVGLSGGKDSLTLLHVLLELQRRSPVKFTVAAATVNPETPEFSPEPLIDYLKALGVTYHFLSKPLIEMAKCHLDPKKPSICSFCARMKRGMLYTCMRENKYNVLCLGQHLDDFAESFLMSAFRNGALRTMKANYAVAAKDLRVCRPLVNVREKTLANFAKENRLPVIADNCPACFAAPKERHRIKLMLSQQEFEHPDLFWSLSSCMKPLMSIAQTEKTMDWWRQLMADEDDEDGAPPALTGQVASPPGSPVAKMTKDDPLKLLVVAVASALLGGLFVRLTHR</sequence>
<dbReference type="SUPFAM" id="SSF57667">
    <property type="entry name" value="beta-beta-alpha zinc fingers"/>
    <property type="match status" value="1"/>
</dbReference>
<dbReference type="Pfam" id="PF01171">
    <property type="entry name" value="ATP_bind_3"/>
    <property type="match status" value="1"/>
</dbReference>
<dbReference type="InterPro" id="IPR011063">
    <property type="entry name" value="TilS/TtcA_N"/>
</dbReference>
<dbReference type="Pfam" id="PF00266">
    <property type="entry name" value="Aminotran_5"/>
    <property type="match status" value="1"/>
</dbReference>
<proteinExistence type="predicted"/>
<comment type="caution">
    <text evidence="4">The sequence shown here is derived from an EMBL/GenBank/DDBJ whole genome shotgun (WGS) entry which is preliminary data.</text>
</comment>
<dbReference type="Proteomes" id="UP001642484">
    <property type="component" value="Unassembled WGS sequence"/>
</dbReference>
<dbReference type="PANTHER" id="PTHR43686">
    <property type="entry name" value="SULFURTRANSFERASE-RELATED"/>
    <property type="match status" value="1"/>
</dbReference>
<dbReference type="InterPro" id="IPR000192">
    <property type="entry name" value="Aminotrans_V_dom"/>
</dbReference>
<dbReference type="SUPFAM" id="SSF52402">
    <property type="entry name" value="Adenine nucleotide alpha hydrolases-like"/>
    <property type="match status" value="1"/>
</dbReference>
<evidence type="ECO:0000313" key="6">
    <source>
        <dbReference type="Proteomes" id="UP001642484"/>
    </source>
</evidence>
<evidence type="ECO:0000256" key="1">
    <source>
        <dbReference type="SAM" id="MobiDB-lite"/>
    </source>
</evidence>
<keyword evidence="2" id="KW-0812">Transmembrane</keyword>
<dbReference type="CDD" id="cd24138">
    <property type="entry name" value="TtcA-like"/>
    <property type="match status" value="1"/>
</dbReference>
<reference evidence="4 6" key="1">
    <citation type="submission" date="2024-02" db="EMBL/GenBank/DDBJ databases">
        <authorList>
            <person name="Chen Y."/>
            <person name="Shah S."/>
            <person name="Dougan E. K."/>
            <person name="Thang M."/>
            <person name="Chan C."/>
        </authorList>
    </citation>
    <scope>NUCLEOTIDE SEQUENCE [LARGE SCALE GENOMIC DNA]</scope>
</reference>
<feature type="region of interest" description="Disordered" evidence="1">
    <location>
        <begin position="1020"/>
        <end position="1041"/>
    </location>
</feature>
<keyword evidence="6" id="KW-1185">Reference proteome</keyword>
<keyword evidence="2" id="KW-1133">Transmembrane helix</keyword>
<feature type="domain" description="C2H2-type" evidence="3">
    <location>
        <begin position="172"/>
        <end position="194"/>
    </location>
</feature>
<dbReference type="EMBL" id="CAXAMN010014991">
    <property type="protein sequence ID" value="CAK9044728.1"/>
    <property type="molecule type" value="Genomic_DNA"/>
</dbReference>
<dbReference type="Gene3D" id="3.40.640.10">
    <property type="entry name" value="Type I PLP-dependent aspartate aminotransferase-like (Major domain)"/>
    <property type="match status" value="1"/>
</dbReference>
<dbReference type="InterPro" id="IPR014729">
    <property type="entry name" value="Rossmann-like_a/b/a_fold"/>
</dbReference>
<dbReference type="InterPro" id="IPR013087">
    <property type="entry name" value="Znf_C2H2_type"/>
</dbReference>
<evidence type="ECO:0000259" key="3">
    <source>
        <dbReference type="PROSITE" id="PS00028"/>
    </source>
</evidence>
<evidence type="ECO:0000313" key="4">
    <source>
        <dbReference type="EMBL" id="CAK9044714.1"/>
    </source>
</evidence>
<dbReference type="InterPro" id="IPR015422">
    <property type="entry name" value="PyrdxlP-dep_Trfase_small"/>
</dbReference>
<dbReference type="Gene3D" id="3.90.1150.10">
    <property type="entry name" value="Aspartate Aminotransferase, domain 1"/>
    <property type="match status" value="1"/>
</dbReference>
<dbReference type="PROSITE" id="PS00028">
    <property type="entry name" value="ZINC_FINGER_C2H2_1"/>
    <property type="match status" value="1"/>
</dbReference>
<dbReference type="SUPFAM" id="SSF53383">
    <property type="entry name" value="PLP-dependent transferases"/>
    <property type="match status" value="2"/>
</dbReference>
<evidence type="ECO:0000313" key="5">
    <source>
        <dbReference type="EMBL" id="CAK9044728.1"/>
    </source>
</evidence>
<gene>
    <name evidence="4" type="ORF">CCMP2556_LOCUS23487</name>
    <name evidence="5" type="ORF">CCMP2556_LOCUS23492</name>
</gene>